<name>A0A0D3HT03_9ORYZ</name>
<dbReference type="AlphaFoldDB" id="A0A0D3HT03"/>
<accession>A0A0D3HT03</accession>
<evidence type="ECO:0000313" key="2">
    <source>
        <dbReference type="EnsemblPlants" id="OBART12G07540.1"/>
    </source>
</evidence>
<evidence type="ECO:0000256" key="1">
    <source>
        <dbReference type="SAM" id="MobiDB-lite"/>
    </source>
</evidence>
<sequence>MMSSLLDSSCTGVLSLSSSGPKPSPAVAVPKAKPAASTGLWDVLACNGPALERMNGWLAMVGFVLELAKEAPRGGRLLDQAELWNGRFAMLGLVALAFTEFLTGSPLVNV</sequence>
<evidence type="ECO:0008006" key="4">
    <source>
        <dbReference type="Google" id="ProtNLM"/>
    </source>
</evidence>
<evidence type="ECO:0000313" key="3">
    <source>
        <dbReference type="Proteomes" id="UP000026960"/>
    </source>
</evidence>
<dbReference type="Gramene" id="OBART12G07540.1">
    <property type="protein sequence ID" value="OBART12G07540.1"/>
    <property type="gene ID" value="OBART12G07540"/>
</dbReference>
<dbReference type="GO" id="GO:0016020">
    <property type="term" value="C:membrane"/>
    <property type="evidence" value="ECO:0007669"/>
    <property type="project" value="UniProtKB-SubCell"/>
</dbReference>
<reference evidence="2" key="2">
    <citation type="submission" date="2015-03" db="UniProtKB">
        <authorList>
            <consortium name="EnsemblPlants"/>
        </authorList>
    </citation>
    <scope>IDENTIFICATION</scope>
</reference>
<proteinExistence type="predicted"/>
<dbReference type="SUPFAM" id="SSF103511">
    <property type="entry name" value="Chlorophyll a-b binding protein"/>
    <property type="match status" value="1"/>
</dbReference>
<dbReference type="EnsemblPlants" id="OBART12G07540.1">
    <property type="protein sequence ID" value="OBART12G07540.1"/>
    <property type="gene ID" value="OBART12G07540"/>
</dbReference>
<dbReference type="STRING" id="65489.A0A0D3HT03"/>
<dbReference type="HOGENOM" id="CLU_099630_1_0_1"/>
<dbReference type="PaxDb" id="65489-OBART12G07540.1"/>
<feature type="region of interest" description="Disordered" evidence="1">
    <location>
        <begin position="1"/>
        <end position="30"/>
    </location>
</feature>
<dbReference type="GO" id="GO:0009507">
    <property type="term" value="C:chloroplast"/>
    <property type="evidence" value="ECO:0007669"/>
    <property type="project" value="UniProtKB-SubCell"/>
</dbReference>
<protein>
    <recommendedName>
        <fullName evidence="4">High light inducible protein</fullName>
    </recommendedName>
</protein>
<organism evidence="2">
    <name type="scientific">Oryza barthii</name>
    <dbReference type="NCBI Taxonomy" id="65489"/>
    <lineage>
        <taxon>Eukaryota</taxon>
        <taxon>Viridiplantae</taxon>
        <taxon>Streptophyta</taxon>
        <taxon>Embryophyta</taxon>
        <taxon>Tracheophyta</taxon>
        <taxon>Spermatophyta</taxon>
        <taxon>Magnoliopsida</taxon>
        <taxon>Liliopsida</taxon>
        <taxon>Poales</taxon>
        <taxon>Poaceae</taxon>
        <taxon>BOP clade</taxon>
        <taxon>Oryzoideae</taxon>
        <taxon>Oryzeae</taxon>
        <taxon>Oryzinae</taxon>
        <taxon>Oryza</taxon>
    </lineage>
</organism>
<feature type="compositionally biased region" description="Low complexity" evidence="1">
    <location>
        <begin position="8"/>
        <end position="30"/>
    </location>
</feature>
<reference evidence="2" key="1">
    <citation type="journal article" date="2009" name="Rice">
        <title>De Novo Next Generation Sequencing of Plant Genomes.</title>
        <authorList>
            <person name="Rounsley S."/>
            <person name="Marri P.R."/>
            <person name="Yu Y."/>
            <person name="He R."/>
            <person name="Sisneros N."/>
            <person name="Goicoechea J.L."/>
            <person name="Lee S.J."/>
            <person name="Angelova A."/>
            <person name="Kudrna D."/>
            <person name="Luo M."/>
            <person name="Affourtit J."/>
            <person name="Desany B."/>
            <person name="Knight J."/>
            <person name="Niazi F."/>
            <person name="Egholm M."/>
            <person name="Wing R.A."/>
        </authorList>
    </citation>
    <scope>NUCLEOTIDE SEQUENCE [LARGE SCALE GENOMIC DNA]</scope>
    <source>
        <strain evidence="2">cv. IRGC 105608</strain>
    </source>
</reference>
<keyword evidence="3" id="KW-1185">Reference proteome</keyword>
<dbReference type="Proteomes" id="UP000026960">
    <property type="component" value="Chromosome 12"/>
</dbReference>
<dbReference type="Gene3D" id="1.10.3460.10">
    <property type="entry name" value="Chlorophyll a/b binding protein domain"/>
    <property type="match status" value="1"/>
</dbReference>